<feature type="region of interest" description="Disordered" evidence="1">
    <location>
        <begin position="466"/>
        <end position="491"/>
    </location>
</feature>
<feature type="compositionally biased region" description="Basic and acidic residues" evidence="1">
    <location>
        <begin position="466"/>
        <end position="483"/>
    </location>
</feature>
<dbReference type="eggNOG" id="ENOG5033QDS">
    <property type="taxonomic scope" value="Bacteria"/>
</dbReference>
<reference evidence="2 3" key="1">
    <citation type="submission" date="2011-04" db="EMBL/GenBank/DDBJ databases">
        <authorList>
            <person name="Muzny D."/>
            <person name="Qin X."/>
            <person name="Deng J."/>
            <person name="Jiang H."/>
            <person name="Liu Y."/>
            <person name="Qu J."/>
            <person name="Song X.-Z."/>
            <person name="Zhang L."/>
            <person name="Thornton R."/>
            <person name="Coyle M."/>
            <person name="Francisco L."/>
            <person name="Jackson L."/>
            <person name="Javaid M."/>
            <person name="Korchina V."/>
            <person name="Kovar C."/>
            <person name="Mata R."/>
            <person name="Mathew T."/>
            <person name="Ngo R."/>
            <person name="Nguyen L."/>
            <person name="Nguyen N."/>
            <person name="Okwuonu G."/>
            <person name="Ongeri F."/>
            <person name="Pham C."/>
            <person name="Simmons D."/>
            <person name="Wilczek-Boney K."/>
            <person name="Hale W."/>
            <person name="Jakkamsetti A."/>
            <person name="Pham P."/>
            <person name="Ruth R."/>
            <person name="San Lucas F."/>
            <person name="Warren J."/>
            <person name="Zhang J."/>
            <person name="Zhao Z."/>
            <person name="Zhou C."/>
            <person name="Zhu D."/>
            <person name="Lee S."/>
            <person name="Bess C."/>
            <person name="Blankenburg K."/>
            <person name="Forbes L."/>
            <person name="Fu Q."/>
            <person name="Gubbala S."/>
            <person name="Hirani K."/>
            <person name="Jayaseelan J.C."/>
            <person name="Lara F."/>
            <person name="Munidasa M."/>
            <person name="Palculict T."/>
            <person name="Patil S."/>
            <person name="Pu L.-L."/>
            <person name="Saada N."/>
            <person name="Tang L."/>
            <person name="Weissenberger G."/>
            <person name="Zhu Y."/>
            <person name="Hemphill L."/>
            <person name="Shang Y."/>
            <person name="Youmans B."/>
            <person name="Ayvaz T."/>
            <person name="Ross M."/>
            <person name="Santibanez J."/>
            <person name="Aqrawi P."/>
            <person name="Gross S."/>
            <person name="Joshi V."/>
            <person name="Fowler G."/>
            <person name="Nazareth L."/>
            <person name="Reid J."/>
            <person name="Worley K."/>
            <person name="Petrosino J."/>
            <person name="Highlander S."/>
            <person name="Gibbs R."/>
        </authorList>
    </citation>
    <scope>NUCLEOTIDE SEQUENCE [LARGE SCALE GENOMIC DNA]</scope>
    <source>
        <strain evidence="2 3">DSM 2778</strain>
    </source>
</reference>
<accession>F5RNM4</accession>
<dbReference type="STRING" id="888060.HMPREF9081_1860"/>
<evidence type="ECO:0000313" key="2">
    <source>
        <dbReference type="EMBL" id="EGK58635.1"/>
    </source>
</evidence>
<organism evidence="2 3">
    <name type="scientific">Centipeda periodontii DSM 2778</name>
    <dbReference type="NCBI Taxonomy" id="888060"/>
    <lineage>
        <taxon>Bacteria</taxon>
        <taxon>Bacillati</taxon>
        <taxon>Bacillota</taxon>
        <taxon>Negativicutes</taxon>
        <taxon>Selenomonadales</taxon>
        <taxon>Selenomonadaceae</taxon>
        <taxon>Centipeda</taxon>
    </lineage>
</organism>
<evidence type="ECO:0000313" key="3">
    <source>
        <dbReference type="Proteomes" id="UP000004067"/>
    </source>
</evidence>
<sequence>MERAVSRMDAALAYRTEALAMPNLLAAVRRIEKNVLLSMKNEGYGINQLRTTLHESRYPLLFDDQDVVNEYFREILPQGAAEETNFNLPAPGARFNALYEKPLRQIAGILAAADQGILENMRAQHIPRGEVREAYLGGSLYGILAGDTAERTAFEHRVWKKHRAMIVESVKAETEGMQSLFQEVWERRSKEAARPIAVREGEGITQFLRDSNAQEETAAQLLMGATDYEGRDKEAYVRKIASAAVREISVYDGIDAASPDVESDTEVYRACLKDAMRTLRRDTLPYEAEAQIVGALRAAGMDEELLRAGILRASPLLAAAGRDTDKTLAALLAGEPEQASFFDGDYGDYVKFADIYQRLITDYDDALIDAGADSGVAADRRHYNVLAARELITKYGVSEEEVRELLLEFGGIPDHERTQEYLNQILAEAREVQEVSVGSASEVSQTDAAPVWEGVRRTQGDAVRIRTQDASEEREEVEKEQEHTPASFPTDKKSIRAAKHKLREYSFSGERVRVRGDKDAEEMYENCREEIERDIPLPFNGQMDEQIILHLFSIGYEEREIENAVQHNSPRRRSQKDYAKNIVKSVQTRNPGLQNVIKQAETKYLQTKMEQGQTLTAYEKERVLVRDVPTG</sequence>
<dbReference type="EMBL" id="AFHQ01000043">
    <property type="protein sequence ID" value="EGK58635.1"/>
    <property type="molecule type" value="Genomic_DNA"/>
</dbReference>
<dbReference type="HOGENOM" id="CLU_439286_0_0_9"/>
<protein>
    <submittedName>
        <fullName evidence="2">Uncharacterized protein</fullName>
    </submittedName>
</protein>
<dbReference type="AlphaFoldDB" id="F5RNM4"/>
<proteinExistence type="predicted"/>
<dbReference type="Proteomes" id="UP000004067">
    <property type="component" value="Unassembled WGS sequence"/>
</dbReference>
<comment type="caution">
    <text evidence="2">The sequence shown here is derived from an EMBL/GenBank/DDBJ whole genome shotgun (WGS) entry which is preliminary data.</text>
</comment>
<name>F5RNM4_9FIRM</name>
<gene>
    <name evidence="2" type="ORF">HMPREF9081_1860</name>
</gene>
<keyword evidence="3" id="KW-1185">Reference proteome</keyword>
<evidence type="ECO:0000256" key="1">
    <source>
        <dbReference type="SAM" id="MobiDB-lite"/>
    </source>
</evidence>